<dbReference type="PIRSF" id="PIRSF016624">
    <property type="entry name" value="Mu_prophg_I"/>
    <property type="match status" value="1"/>
</dbReference>
<accession>A0ABD5BQM1</accession>
<dbReference type="EMBL" id="JAVIPQ010000459">
    <property type="protein sequence ID" value="MDQ9559101.1"/>
    <property type="molecule type" value="Genomic_DNA"/>
</dbReference>
<sequence>MKSPLRLAALSVVIENAGPRVQLFPAGAFRAMDGRPEDIPHWYIDAALAQVLIDVAAQRNTPYCFDYEHQTQHCKTNGKPNPAAGWFSRLEWVEGKGLFAVDVEWTEAARAMIEAKEYRFISPLFNYDAQGNVKHFINAALTNTPALDDMEALLAAASQQLTGENTVDDDELLQQLRWMLNLPLSSTADDIKAELQKLINRLSDNQGTAAASVNLLELLTQQDERIAALSAQTTDSPDPAKFVPVSVLTSVQQQLAALSQKVTGAEVNGLIQAALSDGRLLPDMQGWAETLGNKDIASLKAFLDKAPKVAALSAMQTGGKSPTDVLDKSGLDADALAVCSVFGHDPKDIAALSQEV</sequence>
<dbReference type="InterPro" id="IPR012106">
    <property type="entry name" value="Phage_Mu_Gp1"/>
</dbReference>
<name>A0ABD5BQM1_SERMA</name>
<evidence type="ECO:0000313" key="2">
    <source>
        <dbReference type="Proteomes" id="UP001234811"/>
    </source>
</evidence>
<reference evidence="1 2" key="1">
    <citation type="submission" date="2023-07" db="EMBL/GenBank/DDBJ databases">
        <title>Pathogens genome sequencing project 196.</title>
        <authorList>
            <person name="Cao X."/>
        </authorList>
    </citation>
    <scope>NUCLEOTIDE SEQUENCE [LARGE SCALE GENOMIC DNA]</scope>
    <source>
        <strain evidence="1 2">SM41</strain>
    </source>
</reference>
<dbReference type="Proteomes" id="UP001234811">
    <property type="component" value="Unassembled WGS sequence"/>
</dbReference>
<proteinExistence type="predicted"/>
<dbReference type="GO" id="GO:0006508">
    <property type="term" value="P:proteolysis"/>
    <property type="evidence" value="ECO:0007669"/>
    <property type="project" value="UniProtKB-KW"/>
</dbReference>
<dbReference type="RefSeq" id="WP_206189478.1">
    <property type="nucleotide sequence ID" value="NZ_CP119435.1"/>
</dbReference>
<dbReference type="GO" id="GO:0008233">
    <property type="term" value="F:peptidase activity"/>
    <property type="evidence" value="ECO:0007669"/>
    <property type="project" value="UniProtKB-KW"/>
</dbReference>
<organism evidence="1 2">
    <name type="scientific">Serratia marcescens</name>
    <dbReference type="NCBI Taxonomy" id="615"/>
    <lineage>
        <taxon>Bacteria</taxon>
        <taxon>Pseudomonadati</taxon>
        <taxon>Pseudomonadota</taxon>
        <taxon>Gammaproteobacteria</taxon>
        <taxon>Enterobacterales</taxon>
        <taxon>Yersiniaceae</taxon>
        <taxon>Serratia</taxon>
    </lineage>
</organism>
<dbReference type="AlphaFoldDB" id="A0ABD5BQM1"/>
<keyword evidence="1" id="KW-0378">Hydrolase</keyword>
<dbReference type="Pfam" id="PF10123">
    <property type="entry name" value="Mu-like_Pro"/>
    <property type="match status" value="1"/>
</dbReference>
<keyword evidence="1" id="KW-0645">Protease</keyword>
<protein>
    <submittedName>
        <fullName evidence="1">Phage protease</fullName>
    </submittedName>
</protein>
<gene>
    <name evidence="1" type="ORF">RF091_26775</name>
</gene>
<evidence type="ECO:0000313" key="1">
    <source>
        <dbReference type="EMBL" id="MDQ9559101.1"/>
    </source>
</evidence>
<comment type="caution">
    <text evidence="1">The sequence shown here is derived from an EMBL/GenBank/DDBJ whole genome shotgun (WGS) entry which is preliminary data.</text>
</comment>